<dbReference type="Proteomes" id="UP000009235">
    <property type="component" value="Chromosome"/>
</dbReference>
<dbReference type="Gene3D" id="3.30.470.10">
    <property type="match status" value="1"/>
</dbReference>
<dbReference type="Pfam" id="PF01063">
    <property type="entry name" value="Aminotran_4"/>
    <property type="match status" value="1"/>
</dbReference>
<gene>
    <name evidence="2" type="ordered locus">AS9A_0703</name>
</gene>
<comment type="similarity">
    <text evidence="1">Belongs to the class-IV pyridoxal-phosphate-dependent aminotransferase family.</text>
</comment>
<dbReference type="PANTHER" id="PTHR42743:SF11">
    <property type="entry name" value="AMINODEOXYCHORISMATE LYASE"/>
    <property type="match status" value="1"/>
</dbReference>
<dbReference type="Gene3D" id="3.20.10.10">
    <property type="entry name" value="D-amino Acid Aminotransferase, subunit A, domain 2"/>
    <property type="match status" value="1"/>
</dbReference>
<dbReference type="STRING" id="443218.AS9A_0703"/>
<organism evidence="2 3">
    <name type="scientific">Hoyosella subflava (strain DSM 45089 / JCM 17490 / NBRC 109087 / DQS3-9A1)</name>
    <name type="common">Amycolicicoccus subflavus</name>
    <dbReference type="NCBI Taxonomy" id="443218"/>
    <lineage>
        <taxon>Bacteria</taxon>
        <taxon>Bacillati</taxon>
        <taxon>Actinomycetota</taxon>
        <taxon>Actinomycetes</taxon>
        <taxon>Mycobacteriales</taxon>
        <taxon>Hoyosellaceae</taxon>
        <taxon>Hoyosella</taxon>
    </lineage>
</organism>
<dbReference type="eggNOG" id="COG0115">
    <property type="taxonomic scope" value="Bacteria"/>
</dbReference>
<protein>
    <submittedName>
        <fullName evidence="2">Possible branched-chain amino-acid aminotransferase</fullName>
    </submittedName>
</protein>
<dbReference type="NCBIfam" id="NF005887">
    <property type="entry name" value="PRK07849.1-2"/>
    <property type="match status" value="1"/>
</dbReference>
<name>F6EKI7_HOYSD</name>
<evidence type="ECO:0000313" key="2">
    <source>
        <dbReference type="EMBL" id="AEF39157.1"/>
    </source>
</evidence>
<dbReference type="RefSeq" id="WP_013805507.1">
    <property type="nucleotide sequence ID" value="NC_015564.1"/>
</dbReference>
<keyword evidence="3" id="KW-1185">Reference proteome</keyword>
<accession>F6EKI7</accession>
<reference evidence="2 3" key="1">
    <citation type="journal article" date="2011" name="J. Bacteriol.">
        <title>Complete genome sequence of Amycolicicoccus subflavus DQS3-9A1T, an actinomycete isolated from crude oil-polluted soil.</title>
        <authorList>
            <person name="Cai M."/>
            <person name="Chen W.M."/>
            <person name="Nie Y."/>
            <person name="Chi C.Q."/>
            <person name="Wang Y.N."/>
            <person name="Tang Y.Q."/>
            <person name="Li G.Y."/>
            <person name="Wu X.L."/>
        </authorList>
    </citation>
    <scope>NUCLEOTIDE SEQUENCE [LARGE SCALE GENOMIC DNA]</scope>
    <source>
        <strain evidence="3">DSM 45089 / DQS3-9A1</strain>
    </source>
</reference>
<dbReference type="GO" id="GO:0008483">
    <property type="term" value="F:transaminase activity"/>
    <property type="evidence" value="ECO:0007669"/>
    <property type="project" value="UniProtKB-KW"/>
</dbReference>
<dbReference type="SUPFAM" id="SSF56752">
    <property type="entry name" value="D-aminoacid aminotransferase-like PLP-dependent enzymes"/>
    <property type="match status" value="1"/>
</dbReference>
<dbReference type="InterPro" id="IPR043132">
    <property type="entry name" value="BCAT-like_C"/>
</dbReference>
<dbReference type="OrthoDB" id="3199344at2"/>
<sequence length="285" mass="30805">MAEQVLVTLDCELRDADEPLLHADDMAALRGDGVFETLLVRRGKALNLEAHLTRLAHSAELLDLPETAPSDWRDAVAMAVQRWGDRREGALRLVYSRGRENAGSAITAYVLVSPLNQRVHQARSSGVTVITLERGYASDLKEFAPWLLLGAKTLSYAVNMAAIRYALRNGADDAVFVSSDGYVLEGPRSTVMILRGRELLTPPLDYGVLPGTTQQAVFAMAEEYGFTAAYAALTVVDLLNADGAWLVSSVALGARITSLNGIRMPEPAAAVEVARLVDRAVEKAD</sequence>
<dbReference type="GO" id="GO:0046394">
    <property type="term" value="P:carboxylic acid biosynthetic process"/>
    <property type="evidence" value="ECO:0007669"/>
    <property type="project" value="UniProtKB-ARBA"/>
</dbReference>
<proteinExistence type="inferred from homology"/>
<dbReference type="InterPro" id="IPR001544">
    <property type="entry name" value="Aminotrans_IV"/>
</dbReference>
<evidence type="ECO:0000313" key="3">
    <source>
        <dbReference type="Proteomes" id="UP000009235"/>
    </source>
</evidence>
<dbReference type="NCBIfam" id="NF005886">
    <property type="entry name" value="PRK07849.1-1"/>
    <property type="match status" value="1"/>
</dbReference>
<dbReference type="EMBL" id="CP002786">
    <property type="protein sequence ID" value="AEF39157.1"/>
    <property type="molecule type" value="Genomic_DNA"/>
</dbReference>
<dbReference type="InterPro" id="IPR043131">
    <property type="entry name" value="BCAT-like_N"/>
</dbReference>
<dbReference type="PANTHER" id="PTHR42743">
    <property type="entry name" value="AMINO-ACID AMINOTRANSFERASE"/>
    <property type="match status" value="1"/>
</dbReference>
<dbReference type="HOGENOM" id="CLU_020844_1_0_11"/>
<keyword evidence="2" id="KW-0032">Aminotransferase</keyword>
<dbReference type="InterPro" id="IPR050571">
    <property type="entry name" value="Class-IV_PLP-Dep_Aminotrnsfr"/>
</dbReference>
<dbReference type="AlphaFoldDB" id="F6EKI7"/>
<dbReference type="KEGG" id="asd:AS9A_0703"/>
<dbReference type="InterPro" id="IPR036038">
    <property type="entry name" value="Aminotransferase-like"/>
</dbReference>
<keyword evidence="2" id="KW-0808">Transferase</keyword>
<dbReference type="GO" id="GO:0005829">
    <property type="term" value="C:cytosol"/>
    <property type="evidence" value="ECO:0007669"/>
    <property type="project" value="TreeGrafter"/>
</dbReference>
<evidence type="ECO:0000256" key="1">
    <source>
        <dbReference type="ARBA" id="ARBA00009320"/>
    </source>
</evidence>